<dbReference type="PANTHER" id="PTHR11910">
    <property type="entry name" value="ATP SYNTHASE DELTA CHAIN"/>
    <property type="match status" value="1"/>
</dbReference>
<dbReference type="SUPFAM" id="SSF47928">
    <property type="entry name" value="N-terminal domain of the delta subunit of the F1F0-ATP synthase"/>
    <property type="match status" value="1"/>
</dbReference>
<dbReference type="GO" id="GO:0005886">
    <property type="term" value="C:plasma membrane"/>
    <property type="evidence" value="ECO:0007669"/>
    <property type="project" value="UniProtKB-SubCell"/>
</dbReference>
<dbReference type="EMBL" id="VFSS01000001">
    <property type="protein sequence ID" value="TPE58099.1"/>
    <property type="molecule type" value="Genomic_DNA"/>
</dbReference>
<keyword evidence="6 7" id="KW-0066">ATP synthesis</keyword>
<dbReference type="OrthoDB" id="9802471at2"/>
<comment type="subcellular location">
    <subcellularLocation>
        <location evidence="7">Cell membrane</location>
        <topology evidence="7">Peripheral membrane protein</topology>
    </subcellularLocation>
    <subcellularLocation>
        <location evidence="1">Membrane</location>
    </subcellularLocation>
</comment>
<dbReference type="AlphaFoldDB" id="A0A501XCC8"/>
<evidence type="ECO:0000256" key="4">
    <source>
        <dbReference type="ARBA" id="ARBA00023065"/>
    </source>
</evidence>
<dbReference type="RefSeq" id="WP_140781072.1">
    <property type="nucleotide sequence ID" value="NZ_VFSS01000001.1"/>
</dbReference>
<protein>
    <recommendedName>
        <fullName evidence="7">ATP synthase subunit delta</fullName>
    </recommendedName>
    <alternativeName>
        <fullName evidence="7">ATP synthase F(1) sector subunit delta</fullName>
    </alternativeName>
    <alternativeName>
        <fullName evidence="7">F-type ATPase subunit delta</fullName>
        <shortName evidence="7">F-ATPase subunit delta</shortName>
    </alternativeName>
</protein>
<proteinExistence type="inferred from homology"/>
<sequence>MTEISDLIYNWSFALYDLARTTKEFEMITNDAADIVRALKANPDYLNILNSYDVDDNKKYESIDMIFGSYHVYLVNTIKLATKRHVIKYMIKILNKFVELSNDKLNIKYGTIFTTIPLDENEIKKFETQLSTDLKSHVHLVNQIDNDLVAGIKIKVDDYIIDNSIQGQLDKIKQLINK</sequence>
<evidence type="ECO:0000256" key="3">
    <source>
        <dbReference type="ARBA" id="ARBA00022781"/>
    </source>
</evidence>
<keyword evidence="7" id="KW-0139">CF(1)</keyword>
<dbReference type="PRINTS" id="PR00125">
    <property type="entry name" value="ATPASEDELTA"/>
</dbReference>
<dbReference type="NCBIfam" id="NF009975">
    <property type="entry name" value="PRK13436.1"/>
    <property type="match status" value="1"/>
</dbReference>
<evidence type="ECO:0000256" key="2">
    <source>
        <dbReference type="ARBA" id="ARBA00022448"/>
    </source>
</evidence>
<comment type="function">
    <text evidence="7">F(1)F(0) ATP synthase produces ATP from ADP in the presence of a proton or sodium gradient. F-type ATPases consist of two structural domains, F(1) containing the extramembraneous catalytic core and F(0) containing the membrane proton channel, linked together by a central stalk and a peripheral stalk. During catalysis, ATP synthesis in the catalytic domain of F(1) is coupled via a rotary mechanism of the central stalk subunits to proton translocation.</text>
</comment>
<dbReference type="Proteomes" id="UP000319776">
    <property type="component" value="Unassembled WGS sequence"/>
</dbReference>
<dbReference type="GO" id="GO:0045259">
    <property type="term" value="C:proton-transporting ATP synthase complex"/>
    <property type="evidence" value="ECO:0007669"/>
    <property type="project" value="UniProtKB-KW"/>
</dbReference>
<evidence type="ECO:0000256" key="1">
    <source>
        <dbReference type="ARBA" id="ARBA00004370"/>
    </source>
</evidence>
<dbReference type="Pfam" id="PF00213">
    <property type="entry name" value="OSCP"/>
    <property type="match status" value="1"/>
</dbReference>
<dbReference type="HAMAP" id="MF_01416">
    <property type="entry name" value="ATP_synth_delta_bact"/>
    <property type="match status" value="1"/>
</dbReference>
<evidence type="ECO:0000256" key="5">
    <source>
        <dbReference type="ARBA" id="ARBA00023136"/>
    </source>
</evidence>
<evidence type="ECO:0000256" key="7">
    <source>
        <dbReference type="HAMAP-Rule" id="MF_01416"/>
    </source>
</evidence>
<gene>
    <name evidence="7" type="primary">atpH</name>
    <name evidence="8" type="ORF">FJO69_00635</name>
</gene>
<comment type="similarity">
    <text evidence="7">Belongs to the ATPase delta chain family.</text>
</comment>
<evidence type="ECO:0000256" key="6">
    <source>
        <dbReference type="ARBA" id="ARBA00023310"/>
    </source>
</evidence>
<comment type="caution">
    <text evidence="8">The sequence shown here is derived from an EMBL/GenBank/DDBJ whole genome shotgun (WGS) entry which is preliminary data.</text>
</comment>
<evidence type="ECO:0000313" key="8">
    <source>
        <dbReference type="EMBL" id="TPE58099.1"/>
    </source>
</evidence>
<keyword evidence="3 7" id="KW-0375">Hydrogen ion transport</keyword>
<dbReference type="InterPro" id="IPR000711">
    <property type="entry name" value="ATPase_OSCP/dsu"/>
</dbReference>
<keyword evidence="2 7" id="KW-0813">Transport</keyword>
<keyword evidence="5 7" id="KW-0472">Membrane</keyword>
<evidence type="ECO:0000313" key="9">
    <source>
        <dbReference type="Proteomes" id="UP000319776"/>
    </source>
</evidence>
<name>A0A501XCC8_9BACT</name>
<keyword evidence="7" id="KW-1003">Cell membrane</keyword>
<comment type="function">
    <text evidence="7">This protein is part of the stalk that links CF(0) to CF(1). It either transmits conformational changes from CF(0) to CF(1) or is implicated in proton conduction.</text>
</comment>
<dbReference type="InterPro" id="IPR026015">
    <property type="entry name" value="ATP_synth_OSCP/delta_N_sf"/>
</dbReference>
<reference evidence="8 9" key="1">
    <citation type="submission" date="2019-06" db="EMBL/GenBank/DDBJ databases">
        <title>Mycoplasma falconis type strain whole genome sequence.</title>
        <authorList>
            <person name="Spergser J."/>
        </authorList>
    </citation>
    <scope>NUCLEOTIDE SEQUENCE [LARGE SCALE GENOMIC DNA]</scope>
    <source>
        <strain evidence="8 9">ATCC 51372</strain>
    </source>
</reference>
<accession>A0A501XCC8</accession>
<dbReference type="Gene3D" id="1.10.520.20">
    <property type="entry name" value="N-terminal domain of the delta subunit of the F1F0-ATP synthase"/>
    <property type="match status" value="1"/>
</dbReference>
<keyword evidence="4 7" id="KW-0406">Ion transport</keyword>
<keyword evidence="9" id="KW-1185">Reference proteome</keyword>
<dbReference type="NCBIfam" id="TIGR01145">
    <property type="entry name" value="ATP_synt_delta"/>
    <property type="match status" value="1"/>
</dbReference>
<dbReference type="GO" id="GO:0046933">
    <property type="term" value="F:proton-transporting ATP synthase activity, rotational mechanism"/>
    <property type="evidence" value="ECO:0007669"/>
    <property type="project" value="UniProtKB-UniRule"/>
</dbReference>
<organism evidence="8 9">
    <name type="scientific">[Mycoplasma] falconis</name>
    <dbReference type="NCBI Taxonomy" id="92403"/>
    <lineage>
        <taxon>Bacteria</taxon>
        <taxon>Bacillati</taxon>
        <taxon>Mycoplasmatota</taxon>
        <taxon>Mycoplasmoidales</taxon>
        <taxon>Metamycoplasmataceae</taxon>
        <taxon>Metamycoplasma</taxon>
    </lineage>
</organism>